<dbReference type="SMART" id="SM00862">
    <property type="entry name" value="Trans_reg_C"/>
    <property type="match status" value="1"/>
</dbReference>
<feature type="DNA-binding region" description="OmpR/PhoB-type" evidence="6">
    <location>
        <begin position="1"/>
        <end position="95"/>
    </location>
</feature>
<keyword evidence="9" id="KW-1185">Reference proteome</keyword>
<keyword evidence="4 6" id="KW-0238">DNA-binding</keyword>
<dbReference type="InterPro" id="IPR001867">
    <property type="entry name" value="OmpR/PhoB-type_DNA-bd"/>
</dbReference>
<dbReference type="InterPro" id="IPR011990">
    <property type="entry name" value="TPR-like_helical_dom_sf"/>
</dbReference>
<evidence type="ECO:0000256" key="1">
    <source>
        <dbReference type="ARBA" id="ARBA00005820"/>
    </source>
</evidence>
<accession>A0A7X1MCS7</accession>
<dbReference type="PANTHER" id="PTHR35807">
    <property type="entry name" value="TRANSCRIPTIONAL REGULATOR REDD-RELATED"/>
    <property type="match status" value="1"/>
</dbReference>
<keyword evidence="2" id="KW-0902">Two-component regulatory system</keyword>
<evidence type="ECO:0000313" key="9">
    <source>
        <dbReference type="Proteomes" id="UP000584670"/>
    </source>
</evidence>
<evidence type="ECO:0000256" key="4">
    <source>
        <dbReference type="ARBA" id="ARBA00023125"/>
    </source>
</evidence>
<name>A0A7X1MCS7_9ACTN</name>
<dbReference type="GO" id="GO:0043531">
    <property type="term" value="F:ADP binding"/>
    <property type="evidence" value="ECO:0007669"/>
    <property type="project" value="InterPro"/>
</dbReference>
<dbReference type="AlphaFoldDB" id="A0A7X1MCS7"/>
<dbReference type="InterPro" id="IPR016032">
    <property type="entry name" value="Sig_transdc_resp-reg_C-effctor"/>
</dbReference>
<dbReference type="GO" id="GO:0003677">
    <property type="term" value="F:DNA binding"/>
    <property type="evidence" value="ECO:0007669"/>
    <property type="project" value="UniProtKB-UniRule"/>
</dbReference>
<dbReference type="SUPFAM" id="SSF46894">
    <property type="entry name" value="C-terminal effector domain of the bipartite response regulators"/>
    <property type="match status" value="1"/>
</dbReference>
<keyword evidence="3" id="KW-0805">Transcription regulation</keyword>
<dbReference type="SMART" id="SM00382">
    <property type="entry name" value="AAA"/>
    <property type="match status" value="1"/>
</dbReference>
<organism evidence="8 9">
    <name type="scientific">Streptomyces cupreus</name>
    <dbReference type="NCBI Taxonomy" id="2759956"/>
    <lineage>
        <taxon>Bacteria</taxon>
        <taxon>Bacillati</taxon>
        <taxon>Actinomycetota</taxon>
        <taxon>Actinomycetes</taxon>
        <taxon>Kitasatosporales</taxon>
        <taxon>Streptomycetaceae</taxon>
        <taxon>Streptomyces</taxon>
    </lineage>
</organism>
<comment type="caution">
    <text evidence="8">The sequence shown here is derived from an EMBL/GenBank/DDBJ whole genome shotgun (WGS) entry which is preliminary data.</text>
</comment>
<dbReference type="InterPro" id="IPR003593">
    <property type="entry name" value="AAA+_ATPase"/>
</dbReference>
<comment type="similarity">
    <text evidence="1">Belongs to the AfsR/DnrI/RedD regulatory family.</text>
</comment>
<dbReference type="SMART" id="SM01043">
    <property type="entry name" value="BTAD"/>
    <property type="match status" value="1"/>
</dbReference>
<dbReference type="GO" id="GO:0006355">
    <property type="term" value="P:regulation of DNA-templated transcription"/>
    <property type="evidence" value="ECO:0007669"/>
    <property type="project" value="InterPro"/>
</dbReference>
<evidence type="ECO:0000259" key="7">
    <source>
        <dbReference type="PROSITE" id="PS51755"/>
    </source>
</evidence>
<reference evidence="8 9" key="1">
    <citation type="submission" date="2020-08" db="EMBL/GenBank/DDBJ databases">
        <title>Streptomyces sp. PSKA01 genome sequencing and assembly.</title>
        <authorList>
            <person name="Mandal S."/>
            <person name="Maiti P.K."/>
            <person name="Das P."/>
        </authorList>
    </citation>
    <scope>NUCLEOTIDE SEQUENCE [LARGE SCALE GENOMIC DNA]</scope>
    <source>
        <strain evidence="8 9">PSKA01</strain>
    </source>
</reference>
<dbReference type="GO" id="GO:0000160">
    <property type="term" value="P:phosphorelay signal transduction system"/>
    <property type="evidence" value="ECO:0007669"/>
    <property type="project" value="UniProtKB-KW"/>
</dbReference>
<evidence type="ECO:0000256" key="6">
    <source>
        <dbReference type="PROSITE-ProRule" id="PRU01091"/>
    </source>
</evidence>
<dbReference type="SUPFAM" id="SSF52540">
    <property type="entry name" value="P-loop containing nucleoside triphosphate hydrolases"/>
    <property type="match status" value="1"/>
</dbReference>
<dbReference type="Gene3D" id="1.10.10.10">
    <property type="entry name" value="Winged helix-like DNA-binding domain superfamily/Winged helix DNA-binding domain"/>
    <property type="match status" value="1"/>
</dbReference>
<dbReference type="SUPFAM" id="SSF48452">
    <property type="entry name" value="TPR-like"/>
    <property type="match status" value="1"/>
</dbReference>
<dbReference type="RefSeq" id="WP_186286674.1">
    <property type="nucleotide sequence ID" value="NZ_JACMSF010000058.1"/>
</dbReference>
<dbReference type="Pfam" id="PF03704">
    <property type="entry name" value="BTAD"/>
    <property type="match status" value="1"/>
</dbReference>
<dbReference type="InterPro" id="IPR051677">
    <property type="entry name" value="AfsR-DnrI-RedD_regulator"/>
</dbReference>
<protein>
    <submittedName>
        <fullName evidence="8">Winged helix-turn-helix domain-containing protein</fullName>
    </submittedName>
</protein>
<dbReference type="InterPro" id="IPR027417">
    <property type="entry name" value="P-loop_NTPase"/>
</dbReference>
<dbReference type="EMBL" id="JACMSF010000058">
    <property type="protein sequence ID" value="MBC2906759.1"/>
    <property type="molecule type" value="Genomic_DNA"/>
</dbReference>
<evidence type="ECO:0000313" key="8">
    <source>
        <dbReference type="EMBL" id="MBC2906759.1"/>
    </source>
</evidence>
<keyword evidence="5" id="KW-0804">Transcription</keyword>
<dbReference type="Gene3D" id="3.40.50.300">
    <property type="entry name" value="P-loop containing nucleotide triphosphate hydrolases"/>
    <property type="match status" value="1"/>
</dbReference>
<dbReference type="Proteomes" id="UP000584670">
    <property type="component" value="Unassembled WGS sequence"/>
</dbReference>
<sequence length="560" mass="60317">MHHTFQILGPVRVVRKNGELVPTGGPKQRALLLALLLNLNRPVSLDWLAEALWEERAPASAMANLRSYVNALRRALSGLAGVEIAGHCRSYQLRAAPERLDLTAFEQAAKGGRAALTRGDHTAAATGLQQAISLWRGTAEQGTRCGQPMAARLAALQGQYATVVEDHAEAMIALGEYRDATFRLRVLLSEEPLRERAWGLLMRALHDAGDTAGALFAYGQARKYLVAELGIEPGAELRRIHQAILGCAPQRPTSPRPSVQRQCGTCPTPLDTIAGPQGSRPVPRQLPRPVLFVERKRAVADTVAALRREGHFASVTVLTGPQGVGKSALALRAAHAVRDRFPDGQLYVDLSDLPDRAPTRPSVSSRRLLTGFLAALGEPVPASDIDEAECAARFRSATANLRLLLVLDGATDAARVRPLLPSGRHCAVIVTSRHRLSLDYAEHLQVDPFTAQEAMTLLAEFTRADWIAASPQAAREIVDRCAGQPGTLRHLGELLSCRPDLGVDRVADLLRRGSRSLSVPPGLPTSCGPCPPRRTDGRQPCWIASVPGRSLPPSSAQPCP</sequence>
<evidence type="ECO:0000256" key="5">
    <source>
        <dbReference type="ARBA" id="ARBA00023163"/>
    </source>
</evidence>
<dbReference type="InterPro" id="IPR036388">
    <property type="entry name" value="WH-like_DNA-bd_sf"/>
</dbReference>
<dbReference type="Gene3D" id="1.25.40.10">
    <property type="entry name" value="Tetratricopeptide repeat domain"/>
    <property type="match status" value="1"/>
</dbReference>
<evidence type="ECO:0000256" key="2">
    <source>
        <dbReference type="ARBA" id="ARBA00023012"/>
    </source>
</evidence>
<evidence type="ECO:0000256" key="3">
    <source>
        <dbReference type="ARBA" id="ARBA00023015"/>
    </source>
</evidence>
<dbReference type="InterPro" id="IPR005158">
    <property type="entry name" value="BTAD"/>
</dbReference>
<dbReference type="PROSITE" id="PS51755">
    <property type="entry name" value="OMPR_PHOB"/>
    <property type="match status" value="1"/>
</dbReference>
<proteinExistence type="inferred from homology"/>
<dbReference type="CDD" id="cd15831">
    <property type="entry name" value="BTAD"/>
    <property type="match status" value="1"/>
</dbReference>
<feature type="domain" description="OmpR/PhoB-type" evidence="7">
    <location>
        <begin position="1"/>
        <end position="95"/>
    </location>
</feature>
<dbReference type="PANTHER" id="PTHR35807:SF1">
    <property type="entry name" value="TRANSCRIPTIONAL REGULATOR REDD"/>
    <property type="match status" value="1"/>
</dbReference>
<gene>
    <name evidence="8" type="ORF">H4N64_35605</name>
</gene>